<organism evidence="2 3">
    <name type="scientific">Piscinibacter aquaticus</name>
    <dbReference type="NCBI Taxonomy" id="392597"/>
    <lineage>
        <taxon>Bacteria</taxon>
        <taxon>Pseudomonadati</taxon>
        <taxon>Pseudomonadota</taxon>
        <taxon>Betaproteobacteria</taxon>
        <taxon>Burkholderiales</taxon>
        <taxon>Sphaerotilaceae</taxon>
        <taxon>Piscinibacter</taxon>
    </lineage>
</organism>
<name>A0A5C6TYG5_9BURK</name>
<proteinExistence type="predicted"/>
<evidence type="ECO:0000256" key="1">
    <source>
        <dbReference type="SAM" id="MobiDB-lite"/>
    </source>
</evidence>
<evidence type="ECO:0008006" key="4">
    <source>
        <dbReference type="Google" id="ProtNLM"/>
    </source>
</evidence>
<dbReference type="EMBL" id="VOPW01000001">
    <property type="protein sequence ID" value="TXC65692.1"/>
    <property type="molecule type" value="Genomic_DNA"/>
</dbReference>
<dbReference type="AlphaFoldDB" id="A0A5C6TYG5"/>
<reference evidence="2 3" key="1">
    <citation type="submission" date="2019-08" db="EMBL/GenBank/DDBJ databases">
        <authorList>
            <person name="Khan S.A."/>
            <person name="Jeon C.O."/>
            <person name="Jeong S.E."/>
        </authorList>
    </citation>
    <scope>NUCLEOTIDE SEQUENCE [LARGE SCALE GENOMIC DNA]</scope>
    <source>
        <strain evidence="3">IMCC1728</strain>
    </source>
</reference>
<keyword evidence="3" id="KW-1185">Reference proteome</keyword>
<feature type="compositionally biased region" description="Polar residues" evidence="1">
    <location>
        <begin position="116"/>
        <end position="132"/>
    </location>
</feature>
<accession>A0A5C6TYG5</accession>
<comment type="caution">
    <text evidence="2">The sequence shown here is derived from an EMBL/GenBank/DDBJ whole genome shotgun (WGS) entry which is preliminary data.</text>
</comment>
<protein>
    <recommendedName>
        <fullName evidence="4">Bacterial Ig-like domain-containing protein</fullName>
    </recommendedName>
</protein>
<feature type="region of interest" description="Disordered" evidence="1">
    <location>
        <begin position="108"/>
        <end position="132"/>
    </location>
</feature>
<dbReference type="Proteomes" id="UP000321832">
    <property type="component" value="Unassembled WGS sequence"/>
</dbReference>
<evidence type="ECO:0000313" key="2">
    <source>
        <dbReference type="EMBL" id="TXC65692.1"/>
    </source>
</evidence>
<gene>
    <name evidence="2" type="ORF">FSC37_05390</name>
</gene>
<sequence length="132" mass="13265">MAAGGTFSVDVPAALAEGAFSVVATGHTLPAILLLPTTLARSTLQHRLTVDAPALTNDATPTITGTTNLPAGSVSLLTDALGASQTVSATVAGGTFSVDLQHWPKAAHSSLPATARVQTTPARSTSPLRRSP</sequence>
<evidence type="ECO:0000313" key="3">
    <source>
        <dbReference type="Proteomes" id="UP000321832"/>
    </source>
</evidence>